<keyword evidence="8" id="KW-0411">Iron-sulfur</keyword>
<dbReference type="PROSITE" id="PS51193">
    <property type="entry name" value="HELICASE_ATP_BIND_2"/>
    <property type="match status" value="1"/>
</dbReference>
<dbReference type="InterPro" id="IPR013520">
    <property type="entry name" value="Ribonucl_H"/>
</dbReference>
<dbReference type="EMBL" id="QNBC01000006">
    <property type="protein sequence ID" value="RKX67931.1"/>
    <property type="molecule type" value="Genomic_DNA"/>
</dbReference>
<dbReference type="InterPro" id="IPR010614">
    <property type="entry name" value="RAD3-like_helicase_DEAD"/>
</dbReference>
<dbReference type="PANTHER" id="PTHR11472:SF34">
    <property type="entry name" value="REGULATOR OF TELOMERE ELONGATION HELICASE 1"/>
    <property type="match status" value="1"/>
</dbReference>
<dbReference type="GO" id="GO:0046872">
    <property type="term" value="F:metal ion binding"/>
    <property type="evidence" value="ECO:0007669"/>
    <property type="project" value="UniProtKB-KW"/>
</dbReference>
<feature type="domain" description="Helicase ATP-binding" evidence="15">
    <location>
        <begin position="234"/>
        <end position="498"/>
    </location>
</feature>
<dbReference type="Gene3D" id="3.30.420.10">
    <property type="entry name" value="Ribonuclease H-like superfamily/Ribonuclease H"/>
    <property type="match status" value="1"/>
</dbReference>
<name>A0A660SD58_UNCT6</name>
<evidence type="ECO:0000256" key="9">
    <source>
        <dbReference type="ARBA" id="ARBA00023125"/>
    </source>
</evidence>
<dbReference type="InterPro" id="IPR027417">
    <property type="entry name" value="P-loop_NTPase"/>
</dbReference>
<evidence type="ECO:0000256" key="13">
    <source>
        <dbReference type="ARBA" id="ARBA00048954"/>
    </source>
</evidence>
<dbReference type="InterPro" id="IPR006555">
    <property type="entry name" value="ATP-dep_Helicase_C"/>
</dbReference>
<dbReference type="GO" id="GO:0051536">
    <property type="term" value="F:iron-sulfur cluster binding"/>
    <property type="evidence" value="ECO:0007669"/>
    <property type="project" value="UniProtKB-KW"/>
</dbReference>
<sequence>MLKEMKDNEFIALDFETTGLDRQNDDIIEVGLAHFRDGLLVETYSSFVYTEKEIPLNVRNITGISNDTLEHAPKIDAILHEIAEFIGNYPLVAHNASFDMAFLMKHLPGIKNSVVDTLILARILLPQEHYFSLGKLADAFGITNKRAHSALYDAIACGELFLKLLPLADDIREEEWDILLKTEDYNPCGLGVLYKMKTDGGKIPLNLSSYYISGNSSEWQGKTNLGEIFSKDGYVGKMLRSFENRNEQLRLAKDIHDAFERGEFLITEAGTGTGKTFAYLFPAIDFALKNNERVIISTQTKSLQNQLFYKDLPFVFTYFNGIPSAQILKGRGNYLCLLKWADLLDNLPILSREEVAIIQKLTIWRFRTKSGDIEELGNINLEREGYLWQKLKCDDFFCLNQNCPFYNECYFKNARRNAKSANIVIINHSLLFSDAANGNLILGEYDRLIIDEAHNIEKTATRNIGITLTQKEFDYVFNSFAQKKSIFIKGISHFLKKNEIKLISAISSDIISRMSYVMSLAKEKYEQMDVFRSVKYNLLEDLVKRMEESVEPLNTSFNRLLEHLEKIGKRLENEEENDMAATIEGKRREIEEIQFKINSLFSPYDENYCYLLETESRTKNVKFSSLPIYVGDILGEMLFNKIKTLITTSGTIAIDGDFSYFMNRTGLARFKEQSLMQLYSSPFDYNAQLKTAICEFIKDPGDPQFYNDTTPVIKAIIQAIPKKTMILTTSYTMLNTIYNNILPFSEELGIQVFAQGISGSRTKIIENFKSSHQGLLIGTDTFWEGIDLPGKFLEVLIIPKLPFPAPNDPIIESRINKIRENGNNPFDQYMVPEMILKLKQGIGRLIRTTYDNGYLFILDSRIYRRNYGKRVLDEIPGKEYRLSSYYLLSQYLREVSNE</sequence>
<keyword evidence="3" id="KW-0547">Nucleotide-binding</keyword>
<evidence type="ECO:0000256" key="7">
    <source>
        <dbReference type="ARBA" id="ARBA00023004"/>
    </source>
</evidence>
<keyword evidence="5" id="KW-0347">Helicase</keyword>
<proteinExistence type="inferred from homology"/>
<evidence type="ECO:0000256" key="6">
    <source>
        <dbReference type="ARBA" id="ARBA00022840"/>
    </source>
</evidence>
<organism evidence="16 17">
    <name type="scientific">candidate division TA06 bacterium</name>
    <dbReference type="NCBI Taxonomy" id="2250710"/>
    <lineage>
        <taxon>Bacteria</taxon>
        <taxon>Bacteria division TA06</taxon>
    </lineage>
</organism>
<dbReference type="Gene3D" id="3.40.50.300">
    <property type="entry name" value="P-loop containing nucleotide triphosphate hydrolases"/>
    <property type="match status" value="2"/>
</dbReference>
<evidence type="ECO:0000256" key="12">
    <source>
        <dbReference type="ARBA" id="ARBA00044969"/>
    </source>
</evidence>
<dbReference type="Pfam" id="PF00270">
    <property type="entry name" value="DEAD"/>
    <property type="match status" value="1"/>
</dbReference>
<dbReference type="GO" id="GO:0043139">
    <property type="term" value="F:5'-3' DNA helicase activity"/>
    <property type="evidence" value="ECO:0007669"/>
    <property type="project" value="UniProtKB-EC"/>
</dbReference>
<accession>A0A660SD58</accession>
<dbReference type="PROSITE" id="PS51192">
    <property type="entry name" value="HELICASE_ATP_BIND_1"/>
    <property type="match status" value="1"/>
</dbReference>
<dbReference type="SUPFAM" id="SSF53098">
    <property type="entry name" value="Ribonuclease H-like"/>
    <property type="match status" value="1"/>
</dbReference>
<keyword evidence="10" id="KW-0413">Isomerase</keyword>
<keyword evidence="2" id="KW-0479">Metal-binding</keyword>
<evidence type="ECO:0000256" key="10">
    <source>
        <dbReference type="ARBA" id="ARBA00023235"/>
    </source>
</evidence>
<dbReference type="InterPro" id="IPR045028">
    <property type="entry name" value="DinG/Rad3-like"/>
</dbReference>
<dbReference type="InterPro" id="IPR036397">
    <property type="entry name" value="RNaseH_sf"/>
</dbReference>
<dbReference type="InterPro" id="IPR011545">
    <property type="entry name" value="DEAD/DEAH_box_helicase_dom"/>
</dbReference>
<dbReference type="EC" id="5.6.2.3" evidence="12"/>
<dbReference type="Pfam" id="PF06733">
    <property type="entry name" value="DEAD_2"/>
    <property type="match status" value="1"/>
</dbReference>
<dbReference type="Pfam" id="PF13307">
    <property type="entry name" value="Helicase_C_2"/>
    <property type="match status" value="1"/>
</dbReference>
<dbReference type="Proteomes" id="UP000282321">
    <property type="component" value="Unassembled WGS sequence"/>
</dbReference>
<reference evidence="16 17" key="1">
    <citation type="submission" date="2018-06" db="EMBL/GenBank/DDBJ databases">
        <title>Extensive metabolic versatility and redundancy in microbially diverse, dynamic hydrothermal sediments.</title>
        <authorList>
            <person name="Dombrowski N."/>
            <person name="Teske A."/>
            <person name="Baker B.J."/>
        </authorList>
    </citation>
    <scope>NUCLEOTIDE SEQUENCE [LARGE SCALE GENOMIC DNA]</scope>
    <source>
        <strain evidence="16">B35_G9</strain>
    </source>
</reference>
<dbReference type="GO" id="GO:0004527">
    <property type="term" value="F:exonuclease activity"/>
    <property type="evidence" value="ECO:0007669"/>
    <property type="project" value="UniProtKB-ARBA"/>
</dbReference>
<comment type="caution">
    <text evidence="16">The sequence shown here is derived from an EMBL/GenBank/DDBJ whole genome shotgun (WGS) entry which is preliminary data.</text>
</comment>
<keyword evidence="9" id="KW-0238">DNA-binding</keyword>
<comment type="cofactor">
    <cofactor evidence="1">
        <name>[4Fe-4S] cluster</name>
        <dbReference type="ChEBI" id="CHEBI:49883"/>
    </cofactor>
</comment>
<evidence type="ECO:0000259" key="14">
    <source>
        <dbReference type="PROSITE" id="PS51192"/>
    </source>
</evidence>
<dbReference type="InterPro" id="IPR014001">
    <property type="entry name" value="Helicase_ATP-bd"/>
</dbReference>
<dbReference type="SMART" id="SM00479">
    <property type="entry name" value="EXOIII"/>
    <property type="match status" value="1"/>
</dbReference>
<dbReference type="InterPro" id="IPR014013">
    <property type="entry name" value="Helic_SF1/SF2_ATP-bd_DinG/Rad3"/>
</dbReference>
<dbReference type="CDD" id="cd06127">
    <property type="entry name" value="DEDDh"/>
    <property type="match status" value="1"/>
</dbReference>
<evidence type="ECO:0000256" key="5">
    <source>
        <dbReference type="ARBA" id="ARBA00022806"/>
    </source>
</evidence>
<dbReference type="GO" id="GO:0006260">
    <property type="term" value="P:DNA replication"/>
    <property type="evidence" value="ECO:0007669"/>
    <property type="project" value="InterPro"/>
</dbReference>
<keyword evidence="4" id="KW-0378">Hydrolase</keyword>
<dbReference type="SMART" id="SM00491">
    <property type="entry name" value="HELICc2"/>
    <property type="match status" value="1"/>
</dbReference>
<evidence type="ECO:0000256" key="8">
    <source>
        <dbReference type="ARBA" id="ARBA00023014"/>
    </source>
</evidence>
<dbReference type="GO" id="GO:0005524">
    <property type="term" value="F:ATP binding"/>
    <property type="evidence" value="ECO:0007669"/>
    <property type="project" value="UniProtKB-KW"/>
</dbReference>
<evidence type="ECO:0000313" key="17">
    <source>
        <dbReference type="Proteomes" id="UP000282321"/>
    </source>
</evidence>
<keyword evidence="7" id="KW-0408">Iron</keyword>
<dbReference type="AlphaFoldDB" id="A0A660SD58"/>
<dbReference type="SMART" id="SM00487">
    <property type="entry name" value="DEXDc"/>
    <property type="match status" value="1"/>
</dbReference>
<dbReference type="PANTHER" id="PTHR11472">
    <property type="entry name" value="DNA REPAIR DEAD HELICASE RAD3/XP-D SUBFAMILY MEMBER"/>
    <property type="match status" value="1"/>
</dbReference>
<comment type="catalytic activity">
    <reaction evidence="13">
        <text>ATP + H2O = ADP + phosphate + H(+)</text>
        <dbReference type="Rhea" id="RHEA:13065"/>
        <dbReference type="ChEBI" id="CHEBI:15377"/>
        <dbReference type="ChEBI" id="CHEBI:15378"/>
        <dbReference type="ChEBI" id="CHEBI:30616"/>
        <dbReference type="ChEBI" id="CHEBI:43474"/>
        <dbReference type="ChEBI" id="CHEBI:456216"/>
        <dbReference type="EC" id="5.6.2.3"/>
    </reaction>
</comment>
<dbReference type="InterPro" id="IPR012337">
    <property type="entry name" value="RNaseH-like_sf"/>
</dbReference>
<protein>
    <recommendedName>
        <fullName evidence="12">DNA 5'-3' helicase</fullName>
        <ecNumber evidence="12">5.6.2.3</ecNumber>
    </recommendedName>
</protein>
<dbReference type="SUPFAM" id="SSF52540">
    <property type="entry name" value="P-loop containing nucleoside triphosphate hydrolases"/>
    <property type="match status" value="1"/>
</dbReference>
<dbReference type="GO" id="GO:0003677">
    <property type="term" value="F:DNA binding"/>
    <property type="evidence" value="ECO:0007669"/>
    <property type="project" value="UniProtKB-KW"/>
</dbReference>
<dbReference type="NCBIfam" id="TIGR00573">
    <property type="entry name" value="dnaq"/>
    <property type="match status" value="1"/>
</dbReference>
<evidence type="ECO:0000259" key="15">
    <source>
        <dbReference type="PROSITE" id="PS51193"/>
    </source>
</evidence>
<feature type="domain" description="Helicase ATP-binding" evidence="14">
    <location>
        <begin position="256"/>
        <end position="488"/>
    </location>
</feature>
<dbReference type="InterPro" id="IPR006054">
    <property type="entry name" value="DnaQ"/>
</dbReference>
<comment type="similarity">
    <text evidence="11">Belongs to the helicase family. DinG subfamily.</text>
</comment>
<dbReference type="Pfam" id="PF00929">
    <property type="entry name" value="RNase_T"/>
    <property type="match status" value="1"/>
</dbReference>
<keyword evidence="6" id="KW-0067">ATP-binding</keyword>
<evidence type="ECO:0000256" key="11">
    <source>
        <dbReference type="ARBA" id="ARBA00038058"/>
    </source>
</evidence>
<gene>
    <name evidence="16" type="ORF">DRP44_00955</name>
</gene>
<evidence type="ECO:0000313" key="16">
    <source>
        <dbReference type="EMBL" id="RKX67931.1"/>
    </source>
</evidence>
<evidence type="ECO:0000256" key="2">
    <source>
        <dbReference type="ARBA" id="ARBA00022723"/>
    </source>
</evidence>
<evidence type="ECO:0000256" key="3">
    <source>
        <dbReference type="ARBA" id="ARBA00022741"/>
    </source>
</evidence>
<evidence type="ECO:0000256" key="1">
    <source>
        <dbReference type="ARBA" id="ARBA00001966"/>
    </source>
</evidence>
<evidence type="ECO:0000256" key="4">
    <source>
        <dbReference type="ARBA" id="ARBA00022801"/>
    </source>
</evidence>
<dbReference type="FunFam" id="3.30.420.10:FF:000045">
    <property type="entry name" value="3'-5' exonuclease DinG"/>
    <property type="match status" value="1"/>
</dbReference>
<dbReference type="GO" id="GO:0016818">
    <property type="term" value="F:hydrolase activity, acting on acid anhydrides, in phosphorus-containing anhydrides"/>
    <property type="evidence" value="ECO:0007669"/>
    <property type="project" value="InterPro"/>
</dbReference>
<dbReference type="GO" id="GO:0003887">
    <property type="term" value="F:DNA-directed DNA polymerase activity"/>
    <property type="evidence" value="ECO:0007669"/>
    <property type="project" value="InterPro"/>
</dbReference>